<name>A0A4R2KZA0_9FIRM</name>
<accession>A0A4R2KZA0</accession>
<feature type="transmembrane region" description="Helical" evidence="2">
    <location>
        <begin position="404"/>
        <end position="429"/>
    </location>
</feature>
<dbReference type="EMBL" id="SLWV01000001">
    <property type="protein sequence ID" value="TCO80011.1"/>
    <property type="molecule type" value="Genomic_DNA"/>
</dbReference>
<sequence>MRCTEMKELIALYIDDLLDGHIKNMLDKHLEECSECRDEYEILMNQINLCKQLPMIDLPEGFEDELHKGLLRVKEENKNLNHESNVEVLRLKKKNKKRNWKLFTSIAAMFIILIVGSAMIGHMKTGSEEEMSKEMITEESKIYAGQQPVAKQRMMASEPKLKIEDNNAELSMNDSTTFTLEGASENFGNNATVNGINERGIKKSSERKVIKNAFVYLDIENYDEKFNEIVKIIEVVGGYIENSNTNYKDYNAEKSLVNGNITIRIPEKHFIHILEKIKKIGIVTNLGIDGNDITQQYRDTVNEIENLKIQEKRLREIMNKAKSVKDVLEVEREFTRVRGQINQMTGNIKRWDDLTSLSTIEISLNEIIPKDKKIGPVNSNTIDQAKKAFIKTINHIMEFVEKSFIVFVSILPIVFIIGVIGIPVIWYIIKRTKK</sequence>
<proteinExistence type="predicted"/>
<reference evidence="5 6" key="1">
    <citation type="submission" date="2019-03" db="EMBL/GenBank/DDBJ databases">
        <title>Genomic Encyclopedia of Type Strains, Phase IV (KMG-IV): sequencing the most valuable type-strain genomes for metagenomic binning, comparative biology and taxonomic classification.</title>
        <authorList>
            <person name="Goeker M."/>
        </authorList>
    </citation>
    <scope>NUCLEOTIDE SEQUENCE [LARGE SCALE GENOMIC DNA]</scope>
    <source>
        <strain evidence="5 6">DSM 102940</strain>
    </source>
</reference>
<dbReference type="Pfam" id="PF13490">
    <property type="entry name" value="zf-HC2"/>
    <property type="match status" value="1"/>
</dbReference>
<protein>
    <submittedName>
        <fullName evidence="5">Putative zinc finger protein</fullName>
    </submittedName>
</protein>
<keyword evidence="2" id="KW-0812">Transmembrane</keyword>
<dbReference type="RefSeq" id="WP_132241849.1">
    <property type="nucleotide sequence ID" value="NZ_SLWV01000001.1"/>
</dbReference>
<dbReference type="AlphaFoldDB" id="A0A4R2KZA0"/>
<gene>
    <name evidence="5" type="ORF">EV214_101246</name>
</gene>
<comment type="caution">
    <text evidence="5">The sequence shown here is derived from an EMBL/GenBank/DDBJ whole genome shotgun (WGS) entry which is preliminary data.</text>
</comment>
<evidence type="ECO:0000256" key="1">
    <source>
        <dbReference type="SAM" id="Coils"/>
    </source>
</evidence>
<keyword evidence="2" id="KW-1133">Transmembrane helix</keyword>
<dbReference type="InterPro" id="IPR025645">
    <property type="entry name" value="DUF4349"/>
</dbReference>
<keyword evidence="2" id="KW-0472">Membrane</keyword>
<keyword evidence="6" id="KW-1185">Reference proteome</keyword>
<keyword evidence="1" id="KW-0175">Coiled coil</keyword>
<evidence type="ECO:0000259" key="3">
    <source>
        <dbReference type="Pfam" id="PF13490"/>
    </source>
</evidence>
<organism evidence="5 6">
    <name type="scientific">Marinisporobacter balticus</name>
    <dbReference type="NCBI Taxonomy" id="2018667"/>
    <lineage>
        <taxon>Bacteria</taxon>
        <taxon>Bacillati</taxon>
        <taxon>Bacillota</taxon>
        <taxon>Clostridia</taxon>
        <taxon>Peptostreptococcales</taxon>
        <taxon>Thermotaleaceae</taxon>
        <taxon>Marinisporobacter</taxon>
    </lineage>
</organism>
<evidence type="ECO:0000259" key="4">
    <source>
        <dbReference type="Pfam" id="PF14257"/>
    </source>
</evidence>
<dbReference type="Proteomes" id="UP000294919">
    <property type="component" value="Unassembled WGS sequence"/>
</dbReference>
<dbReference type="InterPro" id="IPR027383">
    <property type="entry name" value="Znf_put"/>
</dbReference>
<feature type="coiled-coil region" evidence="1">
    <location>
        <begin position="297"/>
        <end position="327"/>
    </location>
</feature>
<evidence type="ECO:0000256" key="2">
    <source>
        <dbReference type="SAM" id="Phobius"/>
    </source>
</evidence>
<evidence type="ECO:0000313" key="5">
    <source>
        <dbReference type="EMBL" id="TCO80011.1"/>
    </source>
</evidence>
<evidence type="ECO:0000313" key="6">
    <source>
        <dbReference type="Proteomes" id="UP000294919"/>
    </source>
</evidence>
<feature type="domain" description="Putative zinc-finger" evidence="3">
    <location>
        <begin position="3"/>
        <end position="37"/>
    </location>
</feature>
<feature type="transmembrane region" description="Helical" evidence="2">
    <location>
        <begin position="102"/>
        <end position="123"/>
    </location>
</feature>
<dbReference type="Pfam" id="PF14257">
    <property type="entry name" value="DUF4349"/>
    <property type="match status" value="1"/>
</dbReference>
<dbReference type="OrthoDB" id="9808253at2"/>
<feature type="domain" description="DUF4349" evidence="4">
    <location>
        <begin position="207"/>
        <end position="424"/>
    </location>
</feature>